<keyword evidence="3" id="KW-1185">Reference proteome</keyword>
<organism evidence="2 3">
    <name type="scientific">Chryseobacterium wanjuense</name>
    <dbReference type="NCBI Taxonomy" id="356305"/>
    <lineage>
        <taxon>Bacteria</taxon>
        <taxon>Pseudomonadati</taxon>
        <taxon>Bacteroidota</taxon>
        <taxon>Flavobacteriia</taxon>
        <taxon>Flavobacteriales</taxon>
        <taxon>Weeksellaceae</taxon>
        <taxon>Chryseobacterium group</taxon>
        <taxon>Chryseobacterium</taxon>
    </lineage>
</organism>
<sequence>MKLKHILIILLILNGLFSCNNDDNTFHLKTVKLLEYSKNLPEQKLYIKAFSDDLPESIAQTEEYPSTLPLPATLKMYPSPSMNLYGKNYHLELWGGISGYIGRCDIDMDDYKIVFPIDMEIENDSLSISMQGTWD</sequence>
<keyword evidence="1" id="KW-0732">Signal</keyword>
<accession>A0A1I0RZ85</accession>
<dbReference type="AlphaFoldDB" id="A0A1I0RZ85"/>
<protein>
    <submittedName>
        <fullName evidence="2">Uncharacterized protein</fullName>
    </submittedName>
</protein>
<dbReference type="OrthoDB" id="1254824at2"/>
<reference evidence="3" key="1">
    <citation type="submission" date="2016-10" db="EMBL/GenBank/DDBJ databases">
        <authorList>
            <person name="Varghese N."/>
            <person name="Submissions S."/>
        </authorList>
    </citation>
    <scope>NUCLEOTIDE SEQUENCE [LARGE SCALE GENOMIC DNA]</scope>
    <source>
        <strain evidence="3">DSM 17724</strain>
    </source>
</reference>
<feature type="signal peptide" evidence="1">
    <location>
        <begin position="1"/>
        <end position="20"/>
    </location>
</feature>
<name>A0A1I0RZ85_9FLAO</name>
<evidence type="ECO:0000313" key="2">
    <source>
        <dbReference type="EMBL" id="SEW47071.1"/>
    </source>
</evidence>
<dbReference type="STRING" id="356305.SAMN05421841_3430"/>
<dbReference type="PROSITE" id="PS51257">
    <property type="entry name" value="PROKAR_LIPOPROTEIN"/>
    <property type="match status" value="1"/>
</dbReference>
<feature type="chain" id="PRO_5011721330" evidence="1">
    <location>
        <begin position="21"/>
        <end position="135"/>
    </location>
</feature>
<dbReference type="EMBL" id="FOIU01000003">
    <property type="protein sequence ID" value="SEW47071.1"/>
    <property type="molecule type" value="Genomic_DNA"/>
</dbReference>
<dbReference type="RefSeq" id="WP_062676339.1">
    <property type="nucleotide sequence ID" value="NZ_FOIU01000003.1"/>
</dbReference>
<dbReference type="Proteomes" id="UP000199469">
    <property type="component" value="Unassembled WGS sequence"/>
</dbReference>
<evidence type="ECO:0000256" key="1">
    <source>
        <dbReference type="SAM" id="SignalP"/>
    </source>
</evidence>
<gene>
    <name evidence="2" type="ORF">SAMN05421841_3430</name>
</gene>
<proteinExistence type="predicted"/>
<evidence type="ECO:0000313" key="3">
    <source>
        <dbReference type="Proteomes" id="UP000199469"/>
    </source>
</evidence>